<feature type="region of interest" description="Disordered" evidence="1">
    <location>
        <begin position="40"/>
        <end position="72"/>
    </location>
</feature>
<feature type="transmembrane region" description="Helical" evidence="2">
    <location>
        <begin position="256"/>
        <end position="287"/>
    </location>
</feature>
<feature type="transmembrane region" description="Helical" evidence="2">
    <location>
        <begin position="379"/>
        <end position="403"/>
    </location>
</feature>
<evidence type="ECO:0000313" key="5">
    <source>
        <dbReference type="Proteomes" id="UP001319827"/>
    </source>
</evidence>
<keyword evidence="2" id="KW-1133">Transmembrane helix</keyword>
<feature type="transmembrane region" description="Helical" evidence="2">
    <location>
        <begin position="211"/>
        <end position="236"/>
    </location>
</feature>
<keyword evidence="5" id="KW-1185">Reference proteome</keyword>
<keyword evidence="2" id="KW-0472">Membrane</keyword>
<protein>
    <submittedName>
        <fullName evidence="4">Membrane protein</fullName>
    </submittedName>
</protein>
<evidence type="ECO:0000313" key="4">
    <source>
        <dbReference type="EMBL" id="BCR05307.1"/>
    </source>
</evidence>
<proteinExistence type="predicted"/>
<feature type="domain" description="Zinc finger/thioredoxin putative" evidence="3">
    <location>
        <begin position="81"/>
        <end position="114"/>
    </location>
</feature>
<feature type="transmembrane region" description="Helical" evidence="2">
    <location>
        <begin position="170"/>
        <end position="191"/>
    </location>
</feature>
<evidence type="ECO:0000256" key="1">
    <source>
        <dbReference type="SAM" id="MobiDB-lite"/>
    </source>
</evidence>
<feature type="domain" description="Zinc finger/thioredoxin putative" evidence="3">
    <location>
        <begin position="4"/>
        <end position="37"/>
    </location>
</feature>
<keyword evidence="2" id="KW-0812">Transmembrane</keyword>
<reference evidence="4 5" key="1">
    <citation type="journal article" date="2016" name="C (Basel)">
        <title>Selective Growth of and Electricity Production by Marine Exoelectrogenic Bacteria in Self-Aggregated Hydrogel of Microbially Reduced Graphene Oxide.</title>
        <authorList>
            <person name="Yoshida N."/>
            <person name="Goto Y."/>
            <person name="Miyata Y."/>
        </authorList>
    </citation>
    <scope>NUCLEOTIDE SEQUENCE [LARGE SCALE GENOMIC DNA]</scope>
    <source>
        <strain evidence="4 5">NIT-T3</strain>
    </source>
</reference>
<gene>
    <name evidence="4" type="ORF">DESUT3_23760</name>
</gene>
<dbReference type="RefSeq" id="WP_221248739.1">
    <property type="nucleotide sequence ID" value="NZ_AP024355.1"/>
</dbReference>
<sequence>MRILACPHCGFSKQVPADRIPAGTKRVSCPKCKQLFNLDGGTPAAPRPAPPQPPPPAAAQPSAPAPKSPAATPNLAEQAVITCPHCGYRREVPREKIPPRPAKVLCRQCEKEFTIRGELFRDATRLAANPQHPTLTPAAASEDADGPAPTRLAGLGELFSRTWEVFKRRILTLIGINLLAMVLALAAYFLLGSGADLLRGMFGDNPVVMGLAALVMVGLSLLVVTAVCAAMTYAIVDEDLGVREALGYGIQNFRSFLWVFTLAGFILCGGYLAFILPGLLFTVWFVFAQFVLAHDDVRGMEALLKSRAYVRGHGWGVCGRLLLLGVLGTVVSLIPIVGLLASLLLGPFTLIYYHEIFRDLRAIKTNLSYPGSGREKAKWLLAGTAGYLVVPVFGLLLLGPAMWQGLNQLRGSGSFEAYQATATYRPQPAFVEQEARPLAEAEQQTGMGAAAAPAQSPTTLVVPRTGENPAEVMLYVYAINYRGSVRLNGEEIYPIEGERDMNYNYTGSATLQDGRNVFEVAYQALPDAWMTKLQLKVFRYDWTNAQETVFAEWTIEDPGSSRAFEVILGD</sequence>
<accession>A0ABM8HX60</accession>
<dbReference type="Pfam" id="PF13717">
    <property type="entry name" value="Zn_ribbon_4"/>
    <property type="match status" value="2"/>
</dbReference>
<name>A0ABM8HX60_9BACT</name>
<dbReference type="Proteomes" id="UP001319827">
    <property type="component" value="Chromosome"/>
</dbReference>
<dbReference type="InterPro" id="IPR011723">
    <property type="entry name" value="Znf/thioredoxin_put"/>
</dbReference>
<dbReference type="NCBIfam" id="TIGR02098">
    <property type="entry name" value="MJ0042_CXXC"/>
    <property type="match status" value="1"/>
</dbReference>
<organism evidence="4 5">
    <name type="scientific">Desulfuromonas versatilis</name>
    <dbReference type="NCBI Taxonomy" id="2802975"/>
    <lineage>
        <taxon>Bacteria</taxon>
        <taxon>Pseudomonadati</taxon>
        <taxon>Thermodesulfobacteriota</taxon>
        <taxon>Desulfuromonadia</taxon>
        <taxon>Desulfuromonadales</taxon>
        <taxon>Desulfuromonadaceae</taxon>
        <taxon>Desulfuromonas</taxon>
    </lineage>
</organism>
<dbReference type="EMBL" id="AP024355">
    <property type="protein sequence ID" value="BCR05307.1"/>
    <property type="molecule type" value="Genomic_DNA"/>
</dbReference>
<feature type="compositionally biased region" description="Pro residues" evidence="1">
    <location>
        <begin position="45"/>
        <end position="67"/>
    </location>
</feature>
<evidence type="ECO:0000256" key="2">
    <source>
        <dbReference type="SAM" id="Phobius"/>
    </source>
</evidence>
<reference evidence="4 5" key="2">
    <citation type="journal article" date="2021" name="Int. J. Syst. Evol. Microbiol.">
        <title>Isolation and Polyphasic Characterization of Desulfuromonas versatilis sp. Nov., an Electrogenic Bacteria Capable of Versatile Metabolism Isolated from a Graphene Oxide-Reducing Enrichment Culture.</title>
        <authorList>
            <person name="Xie L."/>
            <person name="Yoshida N."/>
            <person name="Ishii S."/>
            <person name="Meng L."/>
        </authorList>
    </citation>
    <scope>NUCLEOTIDE SEQUENCE [LARGE SCALE GENOMIC DNA]</scope>
    <source>
        <strain evidence="4 5">NIT-T3</strain>
    </source>
</reference>
<feature type="transmembrane region" description="Helical" evidence="2">
    <location>
        <begin position="321"/>
        <end position="353"/>
    </location>
</feature>
<evidence type="ECO:0000259" key="3">
    <source>
        <dbReference type="Pfam" id="PF13717"/>
    </source>
</evidence>